<keyword evidence="3" id="KW-1185">Reference proteome</keyword>
<evidence type="ECO:0000313" key="2">
    <source>
        <dbReference type="EMBL" id="SMR03607.1"/>
    </source>
</evidence>
<name>A0A1Y6H1E1_9XANT</name>
<gene>
    <name evidence="2" type="ORF">PD5205_02310</name>
    <name evidence="1" type="ORF">PD885_02337</name>
</gene>
<protein>
    <submittedName>
        <fullName evidence="2">Uncharacterized protein</fullName>
    </submittedName>
</protein>
<dbReference type="EMBL" id="LT853882">
    <property type="protein sequence ID" value="SMQ99575.1"/>
    <property type="molecule type" value="Genomic_DNA"/>
</dbReference>
<dbReference type="Proteomes" id="UP000195953">
    <property type="component" value="Chromosome 1"/>
</dbReference>
<evidence type="ECO:0000313" key="4">
    <source>
        <dbReference type="Proteomes" id="UP000195953"/>
    </source>
</evidence>
<sequence>MNSYKKVNLAKNLEIITYHFASESTPISVVPMSGMPQLMKVHVGRQLAAHIRVQK</sequence>
<evidence type="ECO:0000313" key="1">
    <source>
        <dbReference type="EMBL" id="SMQ99575.1"/>
    </source>
</evidence>
<organism evidence="2 4">
    <name type="scientific">Xanthomonas fragariae</name>
    <dbReference type="NCBI Taxonomy" id="48664"/>
    <lineage>
        <taxon>Bacteria</taxon>
        <taxon>Pseudomonadati</taxon>
        <taxon>Pseudomonadota</taxon>
        <taxon>Gammaproteobacteria</taxon>
        <taxon>Lysobacterales</taxon>
        <taxon>Lysobacteraceae</taxon>
        <taxon>Xanthomonas</taxon>
    </lineage>
</organism>
<proteinExistence type="predicted"/>
<reference evidence="1 3" key="1">
    <citation type="submission" date="2017-05" db="EMBL/GenBank/DDBJ databases">
        <authorList>
            <person name="Blom J."/>
        </authorList>
    </citation>
    <scope>NUCLEOTIDE SEQUENCE [LARGE SCALE GENOMIC DNA]</scope>
    <source>
        <strain evidence="1">PD885</strain>
    </source>
</reference>
<evidence type="ECO:0000313" key="3">
    <source>
        <dbReference type="Proteomes" id="UP000195877"/>
    </source>
</evidence>
<dbReference type="Proteomes" id="UP000195877">
    <property type="component" value="Chromosome 1"/>
</dbReference>
<dbReference type="AlphaFoldDB" id="A0A1Y6H1E1"/>
<accession>A0A1Y6H1E1</accession>
<reference evidence="2 4" key="2">
    <citation type="submission" date="2017-05" db="EMBL/GenBank/DDBJ databases">
        <authorList>
            <person name="Song R."/>
            <person name="Chenine A.L."/>
            <person name="Ruprecht R.M."/>
        </authorList>
    </citation>
    <scope>NUCLEOTIDE SEQUENCE [LARGE SCALE GENOMIC DNA]</scope>
    <source>
        <strain evidence="2">PD5205</strain>
    </source>
</reference>
<dbReference type="EMBL" id="LT853885">
    <property type="protein sequence ID" value="SMR03607.1"/>
    <property type="molecule type" value="Genomic_DNA"/>
</dbReference>